<protein>
    <recommendedName>
        <fullName evidence="4">HypA-like protein</fullName>
    </recommendedName>
</protein>
<name>A0A6A6V0S3_9PLEO</name>
<dbReference type="GO" id="GO:0016491">
    <property type="term" value="F:oxidoreductase activity"/>
    <property type="evidence" value="ECO:0007669"/>
    <property type="project" value="UniProtKB-KW"/>
</dbReference>
<dbReference type="Proteomes" id="UP000799440">
    <property type="component" value="Unassembled WGS sequence"/>
</dbReference>
<dbReference type="PANTHER" id="PTHR35870:SF1">
    <property type="entry name" value="PROTEIN, PUTATIVE (AFU_ORTHOLOGUE AFUA_5G03330)-RELATED"/>
    <property type="match status" value="1"/>
</dbReference>
<sequence>MATSSKVHLTPAYQPQFSLPGISTESAEKASELLQKNHEDFHIFFNRSGFHNHIVHHLLTLYALKATPAELQKGYDENASYQRPPEKVDEKVVEDMANAETYKKYLGKERYYHDYLVFFQNEMDKKGWQEVLNEYVFKGDERADDMLVRMYAGFLHPIIHLGFGVEFEQPAIIAEALAQAAVHEVWMGKLFYPAEEQAKITENVHKSIVQLLDDIRNNEPLKASPHWDDGNKIRDGVLKRAPEQMLKYASQFQVTEEDLERRTAEMINATAYFTGAAQHPPHQVKFDFFYMHCINSSIFFPSFLRQTWLSPANKIRLLEWKVRADLALYASRGSADLLLDEITSYKPKAGTDAPLDNVFARARRFPDDGHTSKFIRALANGEKVCRKWEGEDGFVIKGDMWKLLGHMVIDSVEAGYPHWVRNAGMEEAWKDVPLRTASKM</sequence>
<keyword evidence="3" id="KW-1185">Reference proteome</keyword>
<evidence type="ECO:0000313" key="2">
    <source>
        <dbReference type="EMBL" id="KAF2743250.1"/>
    </source>
</evidence>
<evidence type="ECO:0000256" key="1">
    <source>
        <dbReference type="ARBA" id="ARBA00023002"/>
    </source>
</evidence>
<evidence type="ECO:0008006" key="4">
    <source>
        <dbReference type="Google" id="ProtNLM"/>
    </source>
</evidence>
<keyword evidence="1" id="KW-0560">Oxidoreductase</keyword>
<dbReference type="AlphaFoldDB" id="A0A6A6V0S3"/>
<dbReference type="OrthoDB" id="10004862at2759"/>
<dbReference type="InterPro" id="IPR025337">
    <property type="entry name" value="Questin_oxidase-like"/>
</dbReference>
<organism evidence="2 3">
    <name type="scientific">Sporormia fimetaria CBS 119925</name>
    <dbReference type="NCBI Taxonomy" id="1340428"/>
    <lineage>
        <taxon>Eukaryota</taxon>
        <taxon>Fungi</taxon>
        <taxon>Dikarya</taxon>
        <taxon>Ascomycota</taxon>
        <taxon>Pezizomycotina</taxon>
        <taxon>Dothideomycetes</taxon>
        <taxon>Pleosporomycetidae</taxon>
        <taxon>Pleosporales</taxon>
        <taxon>Sporormiaceae</taxon>
        <taxon>Sporormia</taxon>
    </lineage>
</organism>
<dbReference type="PANTHER" id="PTHR35870">
    <property type="entry name" value="PROTEIN, PUTATIVE (AFU_ORTHOLOGUE AFUA_5G03330)-RELATED"/>
    <property type="match status" value="1"/>
</dbReference>
<accession>A0A6A6V0S3</accession>
<dbReference type="EMBL" id="MU006599">
    <property type="protein sequence ID" value="KAF2743250.1"/>
    <property type="molecule type" value="Genomic_DNA"/>
</dbReference>
<evidence type="ECO:0000313" key="3">
    <source>
        <dbReference type="Proteomes" id="UP000799440"/>
    </source>
</evidence>
<dbReference type="Pfam" id="PF14027">
    <property type="entry name" value="Questin_oxidase"/>
    <property type="match status" value="1"/>
</dbReference>
<proteinExistence type="predicted"/>
<gene>
    <name evidence="2" type="ORF">M011DRAFT_411074</name>
</gene>
<reference evidence="2" key="1">
    <citation type="journal article" date="2020" name="Stud. Mycol.">
        <title>101 Dothideomycetes genomes: a test case for predicting lifestyles and emergence of pathogens.</title>
        <authorList>
            <person name="Haridas S."/>
            <person name="Albert R."/>
            <person name="Binder M."/>
            <person name="Bloem J."/>
            <person name="Labutti K."/>
            <person name="Salamov A."/>
            <person name="Andreopoulos B."/>
            <person name="Baker S."/>
            <person name="Barry K."/>
            <person name="Bills G."/>
            <person name="Bluhm B."/>
            <person name="Cannon C."/>
            <person name="Castanera R."/>
            <person name="Culley D."/>
            <person name="Daum C."/>
            <person name="Ezra D."/>
            <person name="Gonzalez J."/>
            <person name="Henrissat B."/>
            <person name="Kuo A."/>
            <person name="Liang C."/>
            <person name="Lipzen A."/>
            <person name="Lutzoni F."/>
            <person name="Magnuson J."/>
            <person name="Mondo S."/>
            <person name="Nolan M."/>
            <person name="Ohm R."/>
            <person name="Pangilinan J."/>
            <person name="Park H.-J."/>
            <person name="Ramirez L."/>
            <person name="Alfaro M."/>
            <person name="Sun H."/>
            <person name="Tritt A."/>
            <person name="Yoshinaga Y."/>
            <person name="Zwiers L.-H."/>
            <person name="Turgeon B."/>
            <person name="Goodwin S."/>
            <person name="Spatafora J."/>
            <person name="Crous P."/>
            <person name="Grigoriev I."/>
        </authorList>
    </citation>
    <scope>NUCLEOTIDE SEQUENCE</scope>
    <source>
        <strain evidence="2">CBS 119925</strain>
    </source>
</reference>